<accession>A0ABW3SRW6</accession>
<dbReference type="EMBL" id="JBHTLD010000061">
    <property type="protein sequence ID" value="MFD1186275.1"/>
    <property type="molecule type" value="Genomic_DNA"/>
</dbReference>
<name>A0ABW3SRW6_9BACT</name>
<dbReference type="Proteomes" id="UP001597094">
    <property type="component" value="Unassembled WGS sequence"/>
</dbReference>
<gene>
    <name evidence="1" type="ORF">ACFQ2O_08675</name>
</gene>
<organism evidence="1 2">
    <name type="scientific">Pontibacter rugosus</name>
    <dbReference type="NCBI Taxonomy" id="1745966"/>
    <lineage>
        <taxon>Bacteria</taxon>
        <taxon>Pseudomonadati</taxon>
        <taxon>Bacteroidota</taxon>
        <taxon>Cytophagia</taxon>
        <taxon>Cytophagales</taxon>
        <taxon>Hymenobacteraceae</taxon>
        <taxon>Pontibacter</taxon>
    </lineage>
</organism>
<evidence type="ECO:0000313" key="2">
    <source>
        <dbReference type="Proteomes" id="UP001597094"/>
    </source>
</evidence>
<dbReference type="RefSeq" id="WP_377525787.1">
    <property type="nucleotide sequence ID" value="NZ_JBHTLD010000061.1"/>
</dbReference>
<keyword evidence="2" id="KW-1185">Reference proteome</keyword>
<evidence type="ECO:0000313" key="1">
    <source>
        <dbReference type="EMBL" id="MFD1186275.1"/>
    </source>
</evidence>
<comment type="caution">
    <text evidence="1">The sequence shown here is derived from an EMBL/GenBank/DDBJ whole genome shotgun (WGS) entry which is preliminary data.</text>
</comment>
<sequence length="167" mass="18770">MNDITNVCLSCGSCCDGTLIGFVQLEREELPVLTELMDIENADGEGFFLQPCNNYCNGCTIYDSRPKQCAKFLCGLLTSLERKEVDLNSALEIVKVVKQKRIAIEEKLALLQVELQSPSFHFKMVELKKLLQKNELEATLTHDQIDLLADIEQLDSLLLDKFGVSLL</sequence>
<reference evidence="2" key="1">
    <citation type="journal article" date="2019" name="Int. J. Syst. Evol. Microbiol.">
        <title>The Global Catalogue of Microorganisms (GCM) 10K type strain sequencing project: providing services to taxonomists for standard genome sequencing and annotation.</title>
        <authorList>
            <consortium name="The Broad Institute Genomics Platform"/>
            <consortium name="The Broad Institute Genome Sequencing Center for Infectious Disease"/>
            <person name="Wu L."/>
            <person name="Ma J."/>
        </authorList>
    </citation>
    <scope>NUCLEOTIDE SEQUENCE [LARGE SCALE GENOMIC DNA]</scope>
    <source>
        <strain evidence="2">JCM 31319</strain>
    </source>
</reference>
<protein>
    <submittedName>
        <fullName evidence="1">YkgJ family cysteine cluster protein</fullName>
    </submittedName>
</protein>
<proteinExistence type="predicted"/>